<name>A0A7Y7E752_STRMO</name>
<dbReference type="Proteomes" id="UP000587462">
    <property type="component" value="Unassembled WGS sequence"/>
</dbReference>
<organism evidence="1 2">
    <name type="scientific">Streptomyces morookaense</name>
    <name type="common">Streptoverticillium morookaense</name>
    <dbReference type="NCBI Taxonomy" id="1970"/>
    <lineage>
        <taxon>Bacteria</taxon>
        <taxon>Bacillati</taxon>
        <taxon>Actinomycetota</taxon>
        <taxon>Actinomycetes</taxon>
        <taxon>Kitasatosporales</taxon>
        <taxon>Streptomycetaceae</taxon>
        <taxon>Streptomyces</taxon>
    </lineage>
</organism>
<evidence type="ECO:0000313" key="2">
    <source>
        <dbReference type="Proteomes" id="UP000587462"/>
    </source>
</evidence>
<reference evidence="1 2" key="1">
    <citation type="submission" date="2020-04" db="EMBL/GenBank/DDBJ databases">
        <title>Draft Genome Sequence of Streptomyces morookaense DSM 40503, an 8-azaguanine-producing strain.</title>
        <authorList>
            <person name="Qi J."/>
            <person name="Gao J.-M."/>
        </authorList>
    </citation>
    <scope>NUCLEOTIDE SEQUENCE [LARGE SCALE GENOMIC DNA]</scope>
    <source>
        <strain evidence="1 2">DSM 40503</strain>
    </source>
</reference>
<dbReference type="EMBL" id="JABBXF010000016">
    <property type="protein sequence ID" value="NVK77867.1"/>
    <property type="molecule type" value="Genomic_DNA"/>
</dbReference>
<proteinExistence type="predicted"/>
<dbReference type="AlphaFoldDB" id="A0A7Y7E752"/>
<evidence type="ECO:0000313" key="1">
    <source>
        <dbReference type="EMBL" id="NVK77867.1"/>
    </source>
</evidence>
<gene>
    <name evidence="1" type="ORF">HG542_09335</name>
</gene>
<accession>A0A7Y7E752</accession>
<comment type="caution">
    <text evidence="1">The sequence shown here is derived from an EMBL/GenBank/DDBJ whole genome shotgun (WGS) entry which is preliminary data.</text>
</comment>
<protein>
    <submittedName>
        <fullName evidence="1">Uncharacterized protein</fullName>
    </submittedName>
</protein>
<sequence>MPRGSTPSTGSRNIRIGAAVAEIEGLYTALRAAGQGGHRDRLLTELAQAGRRLSELALSQPSDRTVMVPSRSRWRRRRVLAAKGAGWIAARTSRRTG</sequence>
<keyword evidence="2" id="KW-1185">Reference proteome</keyword>